<feature type="region of interest" description="Disordered" evidence="6">
    <location>
        <begin position="669"/>
        <end position="727"/>
    </location>
</feature>
<keyword evidence="4" id="KW-0804">Transcription</keyword>
<comment type="caution">
    <text evidence="9">The sequence shown here is derived from an EMBL/GenBank/DDBJ whole genome shotgun (WGS) entry which is preliminary data.</text>
</comment>
<dbReference type="GO" id="GO:0006384">
    <property type="term" value="P:transcription initiation at RNA polymerase III promoter"/>
    <property type="evidence" value="ECO:0007669"/>
    <property type="project" value="InterPro"/>
</dbReference>
<dbReference type="Pfam" id="PF20222">
    <property type="entry name" value="DUF6581"/>
    <property type="match status" value="1"/>
</dbReference>
<comment type="subcellular location">
    <subcellularLocation>
        <location evidence="1">Nucleus</location>
    </subcellularLocation>
</comment>
<keyword evidence="10" id="KW-1185">Reference proteome</keyword>
<evidence type="ECO:0000256" key="4">
    <source>
        <dbReference type="ARBA" id="ARBA00023163"/>
    </source>
</evidence>
<evidence type="ECO:0000259" key="8">
    <source>
        <dbReference type="Pfam" id="PF20222"/>
    </source>
</evidence>
<evidence type="ECO:0000313" key="9">
    <source>
        <dbReference type="EMBL" id="RAO70715.1"/>
    </source>
</evidence>
<dbReference type="OrthoDB" id="5403573at2759"/>
<feature type="domain" description="B-block binding subunit of TFIIIC" evidence="7">
    <location>
        <begin position="122"/>
        <end position="189"/>
    </location>
</feature>
<organism evidence="9 10">
    <name type="scientific">Talaromyces amestolkiae</name>
    <dbReference type="NCBI Taxonomy" id="1196081"/>
    <lineage>
        <taxon>Eukaryota</taxon>
        <taxon>Fungi</taxon>
        <taxon>Dikarya</taxon>
        <taxon>Ascomycota</taxon>
        <taxon>Pezizomycotina</taxon>
        <taxon>Eurotiomycetes</taxon>
        <taxon>Eurotiomycetidae</taxon>
        <taxon>Eurotiales</taxon>
        <taxon>Trichocomaceae</taxon>
        <taxon>Talaromyces</taxon>
        <taxon>Talaromyces sect. Talaromyces</taxon>
    </lineage>
</organism>
<dbReference type="RefSeq" id="XP_040735231.1">
    <property type="nucleotide sequence ID" value="XM_040879345.1"/>
</dbReference>
<dbReference type="GeneID" id="63795943"/>
<keyword evidence="5" id="KW-0539">Nucleus</keyword>
<evidence type="ECO:0000256" key="2">
    <source>
        <dbReference type="ARBA" id="ARBA00022553"/>
    </source>
</evidence>
<dbReference type="Proteomes" id="UP000249363">
    <property type="component" value="Unassembled WGS sequence"/>
</dbReference>
<dbReference type="GO" id="GO:0003677">
    <property type="term" value="F:DNA binding"/>
    <property type="evidence" value="ECO:0007669"/>
    <property type="project" value="UniProtKB-KW"/>
</dbReference>
<feature type="region of interest" description="Disordered" evidence="6">
    <location>
        <begin position="743"/>
        <end position="763"/>
    </location>
</feature>
<dbReference type="PANTHER" id="PTHR15180:SF1">
    <property type="entry name" value="GENERAL TRANSCRIPTION FACTOR 3C POLYPEPTIDE 1"/>
    <property type="match status" value="1"/>
</dbReference>
<evidence type="ECO:0000256" key="5">
    <source>
        <dbReference type="ARBA" id="ARBA00023242"/>
    </source>
</evidence>
<dbReference type="Pfam" id="PF04182">
    <property type="entry name" value="B-block_TFIIIC"/>
    <property type="match status" value="1"/>
</dbReference>
<evidence type="ECO:0000256" key="3">
    <source>
        <dbReference type="ARBA" id="ARBA00023125"/>
    </source>
</evidence>
<feature type="region of interest" description="Disordered" evidence="6">
    <location>
        <begin position="437"/>
        <end position="458"/>
    </location>
</feature>
<protein>
    <submittedName>
        <fullName evidence="9">Uncharacterized protein</fullName>
    </submittedName>
</protein>
<evidence type="ECO:0000256" key="1">
    <source>
        <dbReference type="ARBA" id="ARBA00004123"/>
    </source>
</evidence>
<keyword evidence="2" id="KW-0597">Phosphoprotein</keyword>
<dbReference type="GO" id="GO:0000127">
    <property type="term" value="C:transcription factor TFIIIC complex"/>
    <property type="evidence" value="ECO:0007669"/>
    <property type="project" value="InterPro"/>
</dbReference>
<keyword evidence="3" id="KW-0238">DNA-binding</keyword>
<dbReference type="PANTHER" id="PTHR15180">
    <property type="entry name" value="GENERAL TRANSCRIPTION FACTOR 3C POLYPEPTIDE 1"/>
    <property type="match status" value="1"/>
</dbReference>
<dbReference type="InterPro" id="IPR035625">
    <property type="entry name" value="Tfc3-like_eWH"/>
</dbReference>
<gene>
    <name evidence="9" type="ORF">BHQ10_006727</name>
</gene>
<dbReference type="InterPro" id="IPR046488">
    <property type="entry name" value="Sfc3/Tfc3_C"/>
</dbReference>
<dbReference type="CDD" id="cd16169">
    <property type="entry name" value="Tau138_eWH"/>
    <property type="match status" value="1"/>
</dbReference>
<feature type="compositionally biased region" description="Polar residues" evidence="6">
    <location>
        <begin position="712"/>
        <end position="727"/>
    </location>
</feature>
<dbReference type="InterPro" id="IPR044210">
    <property type="entry name" value="Tfc3-like"/>
</dbReference>
<accession>A0A364L4H5</accession>
<evidence type="ECO:0000256" key="6">
    <source>
        <dbReference type="SAM" id="MobiDB-lite"/>
    </source>
</evidence>
<feature type="region of interest" description="Disordered" evidence="6">
    <location>
        <begin position="990"/>
        <end position="1027"/>
    </location>
</feature>
<dbReference type="EMBL" id="MIKG01000013">
    <property type="protein sequence ID" value="RAO70715.1"/>
    <property type="molecule type" value="Genomic_DNA"/>
</dbReference>
<proteinExistence type="predicted"/>
<dbReference type="STRING" id="1196081.A0A364L4H5"/>
<sequence>MSLITMAGALRELIELLLTEIAISGTDGTPLADIWSLVETFYNSKSSDPGHDTAFHLDRALQEDLWEWLTLNPEVSVGKNKEHNGLSLSEAEANSELRLFVSEERTWKALTGHEKDESRVPATEFFLLSIIASYRSQGILQTELVRRSGQDARSVPKRTDALRTKGYIDKRQVQAKSAKTSLCTLSRFANLGDGDAEGPAAKSAQSEDMIDFDSFCQDIFRILKKYQIIARSDLKDELGFGDTWRRRILSRAVRKLEAIGCVQRVKARSQFHDTMDTLHPCVLLVREPTEVDLKLFKSDYKTILSATDQENEEAEEQADVQAYDHRLIRWTPDANFANIIACLIKESGIAGKTNAEVIRDGFGKVFRRPSENTLNRITECWQLSQPSHLRGSAIVRDTALNGTVTHYVHYSYSNFKQLVETGRADWEAVTFRPRDTKSSKLAMPPPDTLPTTDQDGLAPFKAHRRGVTERDHYCVVSFKGPASYTTTKSDPVPMANQNGEFVAVFPRDIDSFPGHRSFLKPPTTHKAVEKTLIESLPDPVVETLVETPRYAPMTKAEKIEAELKKGEKSAREVFAAFGLDESWTHVAVRLMERNAPGVYMTAKGKARPAGKRQGRPKESRIAIFRSSGLIGYLKSLPRAATDVSYAPNLRTPVSRPARAICQEPSIMISKDDSTSETMHISDQTNRESASSIPEVQVDKQDDVVPTSVIPASRSTASKSPKINPNAPETQDATILEAEGLPAKPTTPAARRVPENNQSEPDVPTHFSKTILSDAIENTAEATISGPVHDAIPPTPVIYSKSRRLDKEGSVARLRRTIIMDIINQAGGAFPSGSEIWHAYSTVWMKHLKHTEKPDSRTIRNVVKHLVDSGKLRQITFSGKGPKGFMVTRSIVMTPELSPSSPLVTRMQEEVLKSNYYVPDNVEVDANITRILRGLSGAPTGIYTKQLPIEPAITVNLRTKPASVIAVERRKEQAIHKQLSKPIRLMGIKHKGRHHTSEGITSFSRPVSKRVMKRQPRPPPEIEGQPLEESIPTDIDVLPSTKIKRRSRQTLSDRPLSEVKRRKRTYADSRYDRFLGDLEDVSQWELRNMLLDDAERDSAFYPDSTEDDTSFIHHTVNEAFEQAPIVGNIRFAGEKETRQISSSMPSLRRRQRRSSIAPETIFKPVTSREQASAENAPKLWSIAQTQQPTEEELYIQATASQALQPSISVEEEEEEVLYDHQAEGKASSASVRRRRRGLKYLSSSMIERIKHGIVVVRTIAGGTFGRTVDWDLVTKAFPQEDPEAIRMTGRLLLNRDRRQLAQMQDEFRVKLLAEYRKENSSIPTINFNNMASYDWDAAVTWATAQYYSPSARDVPMLPGSRARLVQDLAHRIDQVSDEFEMIYTSNPALSLAKRESLFASRPFLSKLSTADNASRNPNEDKKAAKCWILSNIVAKEETYDANDASSKLSRLSNGIVEEAIKELIRDRFISHVNRGRVVPGRNFIFTDNLHLTFGRRRAIDSEILHQASRFKRVLDDDFKRDGVSQIKYDASDGEVLAVMALAAKGRVHIFPNDPPADPFGLTEGNYETRTLDKAIFKFQVDVVPDSGRYEYGNPVRNKTSERYPPIEDEEINCLMSGNGSNKPLAKLPLWLDINGNVHEDLWESIVSAIVGILAIRPKIDYVNLHEQLQKFLAPWDIERVLVWLEKNGLAENEGGAGDQGIWSVREYWWMIWA</sequence>
<dbReference type="InterPro" id="IPR007309">
    <property type="entry name" value="TFIIIC_Bblock-bd"/>
</dbReference>
<reference evidence="9 10" key="1">
    <citation type="journal article" date="2017" name="Biotechnol. Biofuels">
        <title>Differential beta-glucosidase expression as a function of carbon source availability in Talaromyces amestolkiae: a genomic and proteomic approach.</title>
        <authorList>
            <person name="de Eugenio L.I."/>
            <person name="Mendez-Liter J.A."/>
            <person name="Nieto-Dominguez M."/>
            <person name="Alonso L."/>
            <person name="Gil-Munoz J."/>
            <person name="Barriuso J."/>
            <person name="Prieto A."/>
            <person name="Martinez M.J."/>
        </authorList>
    </citation>
    <scope>NUCLEOTIDE SEQUENCE [LARGE SCALE GENOMIC DNA]</scope>
    <source>
        <strain evidence="9 10">CIB</strain>
    </source>
</reference>
<dbReference type="GO" id="GO:0042791">
    <property type="term" value="P:5S class rRNA transcription by RNA polymerase III"/>
    <property type="evidence" value="ECO:0007669"/>
    <property type="project" value="TreeGrafter"/>
</dbReference>
<evidence type="ECO:0000259" key="7">
    <source>
        <dbReference type="Pfam" id="PF04182"/>
    </source>
</evidence>
<feature type="compositionally biased region" description="Polar residues" evidence="6">
    <location>
        <begin position="675"/>
        <end position="693"/>
    </location>
</feature>
<evidence type="ECO:0000313" key="10">
    <source>
        <dbReference type="Proteomes" id="UP000249363"/>
    </source>
</evidence>
<feature type="compositionally biased region" description="Basic residues" evidence="6">
    <location>
        <begin position="1006"/>
        <end position="1015"/>
    </location>
</feature>
<name>A0A364L4H5_TALAM</name>
<dbReference type="GO" id="GO:0005634">
    <property type="term" value="C:nucleus"/>
    <property type="evidence" value="ECO:0007669"/>
    <property type="project" value="UniProtKB-SubCell"/>
</dbReference>
<feature type="domain" description="Transcription factor tau subunit sfc3/Tfc3 C-terminal" evidence="8">
    <location>
        <begin position="1235"/>
        <end position="1663"/>
    </location>
</feature>